<dbReference type="PANTHER" id="PTHR24220:SF86">
    <property type="entry name" value="ABC TRANSPORTER ABCH.1"/>
    <property type="match status" value="1"/>
</dbReference>
<keyword evidence="1" id="KW-0813">Transport</keyword>
<dbReference type="CDD" id="cd03255">
    <property type="entry name" value="ABC_MJ0796_LolCDE_FtsE"/>
    <property type="match status" value="1"/>
</dbReference>
<dbReference type="InterPro" id="IPR015854">
    <property type="entry name" value="ABC_transpr_LolD-like"/>
</dbReference>
<accession>A0A6J6EM99</accession>
<dbReference type="SMART" id="SM00382">
    <property type="entry name" value="AAA"/>
    <property type="match status" value="1"/>
</dbReference>
<dbReference type="InterPro" id="IPR003593">
    <property type="entry name" value="AAA+_ATPase"/>
</dbReference>
<dbReference type="InterPro" id="IPR017911">
    <property type="entry name" value="MacB-like_ATP-bd"/>
</dbReference>
<dbReference type="Gene3D" id="3.40.50.300">
    <property type="entry name" value="P-loop containing nucleotide triphosphate hydrolases"/>
    <property type="match status" value="1"/>
</dbReference>
<dbReference type="GO" id="GO:0016887">
    <property type="term" value="F:ATP hydrolysis activity"/>
    <property type="evidence" value="ECO:0007669"/>
    <property type="project" value="InterPro"/>
</dbReference>
<feature type="domain" description="ABC transporter" evidence="5">
    <location>
        <begin position="97"/>
        <end position="319"/>
    </location>
</feature>
<dbReference type="EMBL" id="CAEZSR010000129">
    <property type="protein sequence ID" value="CAB4577247.1"/>
    <property type="molecule type" value="Genomic_DNA"/>
</dbReference>
<sequence>MAEAEAEATAVADEPTAAEPNSAEPADGAMADGAMADGAMADGAMSAAPDSDPAPDTGAATVAVTTADPAPDTGAATVAVTTADPTPPLGTRLEPLLELTGVSRRYGSGEAQVTALDDVSLAIMPGDFVSIMGPSGSGKSTMLGLLGCLDVPTEGTIRVGGHVVTAMDDAERSRVRGREIGFVFQQFHLIPHLDALGNVETALLYRGMSAKERRARALASLERVGLGHRHDHRPVQLSGGEQQRVALARALVTEPKIVLGDEPTGALDSKNAELVMGLFTSLQSPERAIVLVTHDPHVGDMAERRVRMRDGRIVSDERVS</sequence>
<keyword evidence="3" id="KW-0067">ATP-binding</keyword>
<organism evidence="6">
    <name type="scientific">freshwater metagenome</name>
    <dbReference type="NCBI Taxonomy" id="449393"/>
    <lineage>
        <taxon>unclassified sequences</taxon>
        <taxon>metagenomes</taxon>
        <taxon>ecological metagenomes</taxon>
    </lineage>
</organism>
<proteinExistence type="predicted"/>
<dbReference type="PROSITE" id="PS50893">
    <property type="entry name" value="ABC_TRANSPORTER_2"/>
    <property type="match status" value="1"/>
</dbReference>
<protein>
    <submittedName>
        <fullName evidence="6">Unannotated protein</fullName>
    </submittedName>
</protein>
<feature type="region of interest" description="Disordered" evidence="4">
    <location>
        <begin position="1"/>
        <end position="59"/>
    </location>
</feature>
<gene>
    <name evidence="6" type="ORF">UFOPK1493_02797</name>
</gene>
<evidence type="ECO:0000259" key="5">
    <source>
        <dbReference type="PROSITE" id="PS50893"/>
    </source>
</evidence>
<dbReference type="GO" id="GO:0005524">
    <property type="term" value="F:ATP binding"/>
    <property type="evidence" value="ECO:0007669"/>
    <property type="project" value="UniProtKB-KW"/>
</dbReference>
<dbReference type="FunFam" id="3.40.50.300:FF:000032">
    <property type="entry name" value="Export ABC transporter ATP-binding protein"/>
    <property type="match status" value="1"/>
</dbReference>
<dbReference type="GO" id="GO:0005886">
    <property type="term" value="C:plasma membrane"/>
    <property type="evidence" value="ECO:0007669"/>
    <property type="project" value="TreeGrafter"/>
</dbReference>
<feature type="compositionally biased region" description="Low complexity" evidence="4">
    <location>
        <begin position="7"/>
        <end position="59"/>
    </location>
</feature>
<dbReference type="AlphaFoldDB" id="A0A6J6EM99"/>
<dbReference type="PROSITE" id="PS00211">
    <property type="entry name" value="ABC_TRANSPORTER_1"/>
    <property type="match status" value="1"/>
</dbReference>
<dbReference type="Pfam" id="PF00005">
    <property type="entry name" value="ABC_tran"/>
    <property type="match status" value="1"/>
</dbReference>
<dbReference type="GO" id="GO:0022857">
    <property type="term" value="F:transmembrane transporter activity"/>
    <property type="evidence" value="ECO:0007669"/>
    <property type="project" value="TreeGrafter"/>
</dbReference>
<dbReference type="InterPro" id="IPR003439">
    <property type="entry name" value="ABC_transporter-like_ATP-bd"/>
</dbReference>
<dbReference type="GO" id="GO:0098796">
    <property type="term" value="C:membrane protein complex"/>
    <property type="evidence" value="ECO:0007669"/>
    <property type="project" value="UniProtKB-ARBA"/>
</dbReference>
<evidence type="ECO:0000256" key="1">
    <source>
        <dbReference type="ARBA" id="ARBA00022448"/>
    </source>
</evidence>
<dbReference type="InterPro" id="IPR017871">
    <property type="entry name" value="ABC_transporter-like_CS"/>
</dbReference>
<keyword evidence="2" id="KW-0547">Nucleotide-binding</keyword>
<evidence type="ECO:0000313" key="6">
    <source>
        <dbReference type="EMBL" id="CAB4577247.1"/>
    </source>
</evidence>
<name>A0A6J6EM99_9ZZZZ</name>
<evidence type="ECO:0000256" key="3">
    <source>
        <dbReference type="ARBA" id="ARBA00022840"/>
    </source>
</evidence>
<evidence type="ECO:0000256" key="4">
    <source>
        <dbReference type="SAM" id="MobiDB-lite"/>
    </source>
</evidence>
<reference evidence="6" key="1">
    <citation type="submission" date="2020-05" db="EMBL/GenBank/DDBJ databases">
        <authorList>
            <person name="Chiriac C."/>
            <person name="Salcher M."/>
            <person name="Ghai R."/>
            <person name="Kavagutti S V."/>
        </authorList>
    </citation>
    <scope>NUCLEOTIDE SEQUENCE</scope>
</reference>
<dbReference type="PANTHER" id="PTHR24220">
    <property type="entry name" value="IMPORT ATP-BINDING PROTEIN"/>
    <property type="match status" value="1"/>
</dbReference>
<dbReference type="SUPFAM" id="SSF52540">
    <property type="entry name" value="P-loop containing nucleoside triphosphate hydrolases"/>
    <property type="match status" value="1"/>
</dbReference>
<dbReference type="InterPro" id="IPR027417">
    <property type="entry name" value="P-loop_NTPase"/>
</dbReference>
<evidence type="ECO:0000256" key="2">
    <source>
        <dbReference type="ARBA" id="ARBA00022741"/>
    </source>
</evidence>